<dbReference type="Gene3D" id="3.40.50.1240">
    <property type="entry name" value="Phosphoglycerate mutase-like"/>
    <property type="match status" value="1"/>
</dbReference>
<name>A0ABV4AIL4_9GAMM</name>
<dbReference type="Pfam" id="PF00300">
    <property type="entry name" value="His_Phos_1"/>
    <property type="match status" value="2"/>
</dbReference>
<evidence type="ECO:0000313" key="1">
    <source>
        <dbReference type="EMBL" id="MEY1662277.1"/>
    </source>
</evidence>
<dbReference type="InterPro" id="IPR029033">
    <property type="entry name" value="His_PPase_superfam"/>
</dbReference>
<evidence type="ECO:0000313" key="2">
    <source>
        <dbReference type="Proteomes" id="UP001562065"/>
    </source>
</evidence>
<sequence length="227" mass="25695">MAEIYLIRHGQASFGAENYDQLSELGAQQSRWLGEHLRELDVSVDGLLMGELARHRQTAEALCDGAGLQLQPEIHAGLNEFDFQSVVNAYLAQNPVFDLSDKQASPKVYYRLLKEAMSAWQQGQLVADRLPESWQQFSQRVAAVLDHIRAAHADRRRLLVVTSGGVIAMCMKHMLGTDDRHVIELNLQIRNSSVTQVFYNRDVLRLAAFNQVAHLEQPQRQRAITYS</sequence>
<dbReference type="InterPro" id="IPR013078">
    <property type="entry name" value="His_Pase_superF_clade-1"/>
</dbReference>
<dbReference type="InterPro" id="IPR050275">
    <property type="entry name" value="PGM_Phosphatase"/>
</dbReference>
<dbReference type="EMBL" id="JBGCUO010000001">
    <property type="protein sequence ID" value="MEY1662277.1"/>
    <property type="molecule type" value="Genomic_DNA"/>
</dbReference>
<dbReference type="SUPFAM" id="SSF53254">
    <property type="entry name" value="Phosphoglycerate mutase-like"/>
    <property type="match status" value="1"/>
</dbReference>
<comment type="caution">
    <text evidence="1">The sequence shown here is derived from an EMBL/GenBank/DDBJ whole genome shotgun (WGS) entry which is preliminary data.</text>
</comment>
<keyword evidence="2" id="KW-1185">Reference proteome</keyword>
<protein>
    <submittedName>
        <fullName evidence="1">Histidine phosphatase family protein</fullName>
    </submittedName>
</protein>
<dbReference type="SMART" id="SM00855">
    <property type="entry name" value="PGAM"/>
    <property type="match status" value="1"/>
</dbReference>
<reference evidence="1 2" key="1">
    <citation type="submission" date="2024-07" db="EMBL/GenBank/DDBJ databases">
        <authorList>
            <person name="Ren Q."/>
        </authorList>
    </citation>
    <scope>NUCLEOTIDE SEQUENCE [LARGE SCALE GENOMIC DNA]</scope>
    <source>
        <strain evidence="1 2">REN37</strain>
    </source>
</reference>
<dbReference type="PANTHER" id="PTHR48100">
    <property type="entry name" value="BROAD-SPECIFICITY PHOSPHATASE YOR283W-RELATED"/>
    <property type="match status" value="1"/>
</dbReference>
<organism evidence="1 2">
    <name type="scientific">Isoalcanivorax beigongshangi</name>
    <dbReference type="NCBI Taxonomy" id="3238810"/>
    <lineage>
        <taxon>Bacteria</taxon>
        <taxon>Pseudomonadati</taxon>
        <taxon>Pseudomonadota</taxon>
        <taxon>Gammaproteobacteria</taxon>
        <taxon>Oceanospirillales</taxon>
        <taxon>Alcanivoracaceae</taxon>
        <taxon>Isoalcanivorax</taxon>
    </lineage>
</organism>
<dbReference type="RefSeq" id="WP_369455513.1">
    <property type="nucleotide sequence ID" value="NZ_JBGCUO010000001.1"/>
</dbReference>
<dbReference type="Proteomes" id="UP001562065">
    <property type="component" value="Unassembled WGS sequence"/>
</dbReference>
<gene>
    <name evidence="1" type="ORF">AB5I84_08970</name>
</gene>
<proteinExistence type="predicted"/>
<accession>A0ABV4AIL4</accession>
<dbReference type="CDD" id="cd07067">
    <property type="entry name" value="HP_PGM_like"/>
    <property type="match status" value="1"/>
</dbReference>
<dbReference type="PANTHER" id="PTHR48100:SF1">
    <property type="entry name" value="HISTIDINE PHOSPHATASE FAMILY PROTEIN-RELATED"/>
    <property type="match status" value="1"/>
</dbReference>